<dbReference type="PANTHER" id="PTHR31503:SF20">
    <property type="entry name" value="CA(2+)_H(+) EXCHANGER, PUTATIVE (EUROFUNG)-RELATED"/>
    <property type="match status" value="1"/>
</dbReference>
<keyword evidence="1" id="KW-0406">Ion transport</keyword>
<feature type="transmembrane region" description="Helical" evidence="2">
    <location>
        <begin position="6"/>
        <end position="26"/>
    </location>
</feature>
<dbReference type="InterPro" id="IPR004713">
    <property type="entry name" value="CaH_exchang"/>
</dbReference>
<accession>A0A6A6YK84</accession>
<keyword evidence="2" id="KW-0812">Transmembrane</keyword>
<keyword evidence="1" id="KW-0813">Transport</keyword>
<dbReference type="EMBL" id="MU003702">
    <property type="protein sequence ID" value="KAF2808959.1"/>
    <property type="molecule type" value="Genomic_DNA"/>
</dbReference>
<feature type="transmembrane region" description="Helical" evidence="2">
    <location>
        <begin position="216"/>
        <end position="239"/>
    </location>
</feature>
<keyword evidence="2" id="KW-1133">Transmembrane helix</keyword>
<dbReference type="GO" id="GO:0000329">
    <property type="term" value="C:fungal-type vacuole membrane"/>
    <property type="evidence" value="ECO:0007669"/>
    <property type="project" value="TreeGrafter"/>
</dbReference>
<keyword evidence="2" id="KW-0472">Membrane</keyword>
<reference evidence="5" key="2">
    <citation type="submission" date="2020-04" db="EMBL/GenBank/DDBJ databases">
        <authorList>
            <consortium name="NCBI Genome Project"/>
        </authorList>
    </citation>
    <scope>NUCLEOTIDE SEQUENCE</scope>
    <source>
        <strain evidence="5">CBS 304.34</strain>
    </source>
</reference>
<evidence type="ECO:0008006" key="6">
    <source>
        <dbReference type="Google" id="ProtNLM"/>
    </source>
</evidence>
<feature type="transmembrane region" description="Helical" evidence="2">
    <location>
        <begin position="101"/>
        <end position="121"/>
    </location>
</feature>
<feature type="transmembrane region" description="Helical" evidence="2">
    <location>
        <begin position="274"/>
        <end position="291"/>
    </location>
</feature>
<feature type="transmembrane region" description="Helical" evidence="2">
    <location>
        <begin position="133"/>
        <end position="150"/>
    </location>
</feature>
<sequence>MAQVRAVVFGAWINVLLAFVPAGLFPSGAMLSFAIDELVLRLGDTFGGLLSMTFSRQIIILQTSLLGSVLSNLLLMTGLGFSLSGIGCLEQYLNPLAAQTISILLLLAVLSILVPTASHLMTKISPAETQAQSRGTCVVILISYALWLIFQLKTNRSMFNEPSRPISKAKKPLGTIDRGAAQKGIAQIGAGTAAAVGGSVNKDQLFDSSLDDNDDAVYFSLSLAGGIVTLVACVVLIAFNTQFATDSLNDPSFVKMAVRDKMDISTALTLERCMQTSLMVLPLIVLLAWCMSIDDMSMEFDGFSIAALFASIIIMM</sequence>
<reference evidence="5" key="3">
    <citation type="submission" date="2025-04" db="UniProtKB">
        <authorList>
            <consortium name="RefSeq"/>
        </authorList>
    </citation>
    <scope>IDENTIFICATION</scope>
    <source>
        <strain evidence="5">CBS 304.34</strain>
    </source>
</reference>
<evidence type="ECO:0000313" key="4">
    <source>
        <dbReference type="Proteomes" id="UP000504636"/>
    </source>
</evidence>
<organism evidence="3">
    <name type="scientific">Mytilinidion resinicola</name>
    <dbReference type="NCBI Taxonomy" id="574789"/>
    <lineage>
        <taxon>Eukaryota</taxon>
        <taxon>Fungi</taxon>
        <taxon>Dikarya</taxon>
        <taxon>Ascomycota</taxon>
        <taxon>Pezizomycotina</taxon>
        <taxon>Dothideomycetes</taxon>
        <taxon>Pleosporomycetidae</taxon>
        <taxon>Mytilinidiales</taxon>
        <taxon>Mytilinidiaceae</taxon>
        <taxon>Mytilinidion</taxon>
    </lineage>
</organism>
<evidence type="ECO:0000313" key="3">
    <source>
        <dbReference type="EMBL" id="KAF2808959.1"/>
    </source>
</evidence>
<name>A0A6A6YK84_9PEZI</name>
<dbReference type="GO" id="GO:0015369">
    <property type="term" value="F:calcium:proton antiporter activity"/>
    <property type="evidence" value="ECO:0007669"/>
    <property type="project" value="TreeGrafter"/>
</dbReference>
<protein>
    <recommendedName>
        <fullName evidence="6">Sodium/calcium exchanger membrane region domain-containing protein</fullName>
    </recommendedName>
</protein>
<evidence type="ECO:0000256" key="1">
    <source>
        <dbReference type="ARBA" id="ARBA00023065"/>
    </source>
</evidence>
<feature type="transmembrane region" description="Helical" evidence="2">
    <location>
        <begin position="65"/>
        <end position="89"/>
    </location>
</feature>
<dbReference type="AlphaFoldDB" id="A0A6A6YK84"/>
<gene>
    <name evidence="3 5" type="ORF">BDZ99DRAFT_509377</name>
</gene>
<dbReference type="OrthoDB" id="1699231at2759"/>
<evidence type="ECO:0000313" key="5">
    <source>
        <dbReference type="RefSeq" id="XP_033575923.1"/>
    </source>
</evidence>
<keyword evidence="4" id="KW-1185">Reference proteome</keyword>
<proteinExistence type="predicted"/>
<dbReference type="RefSeq" id="XP_033575923.1">
    <property type="nucleotide sequence ID" value="XM_033724401.1"/>
</dbReference>
<evidence type="ECO:0000256" key="2">
    <source>
        <dbReference type="SAM" id="Phobius"/>
    </source>
</evidence>
<dbReference type="Proteomes" id="UP000504636">
    <property type="component" value="Unplaced"/>
</dbReference>
<reference evidence="3 5" key="1">
    <citation type="journal article" date="2020" name="Stud. Mycol.">
        <title>101 Dothideomycetes genomes: a test case for predicting lifestyles and emergence of pathogens.</title>
        <authorList>
            <person name="Haridas S."/>
            <person name="Albert R."/>
            <person name="Binder M."/>
            <person name="Bloem J."/>
            <person name="Labutti K."/>
            <person name="Salamov A."/>
            <person name="Andreopoulos B."/>
            <person name="Baker S."/>
            <person name="Barry K."/>
            <person name="Bills G."/>
            <person name="Bluhm B."/>
            <person name="Cannon C."/>
            <person name="Castanera R."/>
            <person name="Culley D."/>
            <person name="Daum C."/>
            <person name="Ezra D."/>
            <person name="Gonzalez J."/>
            <person name="Henrissat B."/>
            <person name="Kuo A."/>
            <person name="Liang C."/>
            <person name="Lipzen A."/>
            <person name="Lutzoni F."/>
            <person name="Magnuson J."/>
            <person name="Mondo S."/>
            <person name="Nolan M."/>
            <person name="Ohm R."/>
            <person name="Pangilinan J."/>
            <person name="Park H.-J."/>
            <person name="Ramirez L."/>
            <person name="Alfaro M."/>
            <person name="Sun H."/>
            <person name="Tritt A."/>
            <person name="Yoshinaga Y."/>
            <person name="Zwiers L.-H."/>
            <person name="Turgeon B."/>
            <person name="Goodwin S."/>
            <person name="Spatafora J."/>
            <person name="Crous P."/>
            <person name="Grigoriev I."/>
        </authorList>
    </citation>
    <scope>NUCLEOTIDE SEQUENCE</scope>
    <source>
        <strain evidence="3 5">CBS 304.34</strain>
    </source>
</reference>
<dbReference type="GeneID" id="54465294"/>
<dbReference type="PANTHER" id="PTHR31503">
    <property type="entry name" value="VACUOLAR CALCIUM ION TRANSPORTER"/>
    <property type="match status" value="1"/>
</dbReference>
<dbReference type="GO" id="GO:0006874">
    <property type="term" value="P:intracellular calcium ion homeostasis"/>
    <property type="evidence" value="ECO:0007669"/>
    <property type="project" value="TreeGrafter"/>
</dbReference>